<accession>T1IS15</accession>
<evidence type="ECO:0000313" key="1">
    <source>
        <dbReference type="EnsemblMetazoa" id="SMAR003871-PA"/>
    </source>
</evidence>
<organism evidence="1 2">
    <name type="scientific">Strigamia maritima</name>
    <name type="common">European centipede</name>
    <name type="synonym">Geophilus maritimus</name>
    <dbReference type="NCBI Taxonomy" id="126957"/>
    <lineage>
        <taxon>Eukaryota</taxon>
        <taxon>Metazoa</taxon>
        <taxon>Ecdysozoa</taxon>
        <taxon>Arthropoda</taxon>
        <taxon>Myriapoda</taxon>
        <taxon>Chilopoda</taxon>
        <taxon>Pleurostigmophora</taxon>
        <taxon>Geophilomorpha</taxon>
        <taxon>Linotaeniidae</taxon>
        <taxon>Strigamia</taxon>
    </lineage>
</organism>
<sequence>MRKGITKKLRNTETSLTTEETLKKLLEAMTIKEKANSDLNQKTKNTPKLSKFSGKKGQLKTVAEWLKIVEDYVADYHWTQTTKIPNAAAALKGMERVW</sequence>
<reference evidence="1" key="2">
    <citation type="submission" date="2015-02" db="UniProtKB">
        <authorList>
            <consortium name="EnsemblMetazoa"/>
        </authorList>
    </citation>
    <scope>IDENTIFICATION</scope>
</reference>
<dbReference type="AlphaFoldDB" id="T1IS15"/>
<name>T1IS15_STRMM</name>
<evidence type="ECO:0000313" key="2">
    <source>
        <dbReference type="Proteomes" id="UP000014500"/>
    </source>
</evidence>
<dbReference type="HOGENOM" id="CLU_2336252_0_0_1"/>
<proteinExistence type="predicted"/>
<reference evidence="2" key="1">
    <citation type="submission" date="2011-05" db="EMBL/GenBank/DDBJ databases">
        <authorList>
            <person name="Richards S.R."/>
            <person name="Qu J."/>
            <person name="Jiang H."/>
            <person name="Jhangiani S.N."/>
            <person name="Agravi P."/>
            <person name="Goodspeed R."/>
            <person name="Gross S."/>
            <person name="Mandapat C."/>
            <person name="Jackson L."/>
            <person name="Mathew T."/>
            <person name="Pu L."/>
            <person name="Thornton R."/>
            <person name="Saada N."/>
            <person name="Wilczek-Boney K.B."/>
            <person name="Lee S."/>
            <person name="Kovar C."/>
            <person name="Wu Y."/>
            <person name="Scherer S.E."/>
            <person name="Worley K.C."/>
            <person name="Muzny D.M."/>
            <person name="Gibbs R."/>
        </authorList>
    </citation>
    <scope>NUCLEOTIDE SEQUENCE</scope>
    <source>
        <strain evidence="2">Brora</strain>
    </source>
</reference>
<dbReference type="EnsemblMetazoa" id="SMAR003871-RA">
    <property type="protein sequence ID" value="SMAR003871-PA"/>
    <property type="gene ID" value="SMAR003871"/>
</dbReference>
<dbReference type="EMBL" id="JH431410">
    <property type="status" value="NOT_ANNOTATED_CDS"/>
    <property type="molecule type" value="Genomic_DNA"/>
</dbReference>
<dbReference type="Proteomes" id="UP000014500">
    <property type="component" value="Unassembled WGS sequence"/>
</dbReference>
<protein>
    <submittedName>
        <fullName evidence="1">Uncharacterized protein</fullName>
    </submittedName>
</protein>
<keyword evidence="2" id="KW-1185">Reference proteome</keyword>